<evidence type="ECO:0000256" key="8">
    <source>
        <dbReference type="ARBA" id="ARBA00023002"/>
    </source>
</evidence>
<dbReference type="InterPro" id="IPR023173">
    <property type="entry name" value="NADPH_Cyt_P450_Rdtase_alpha"/>
</dbReference>
<dbReference type="PRINTS" id="PR00371">
    <property type="entry name" value="FPNCR"/>
</dbReference>
<dbReference type="GO" id="GO:0019344">
    <property type="term" value="P:cysteine biosynthetic process"/>
    <property type="evidence" value="ECO:0007669"/>
    <property type="project" value="UniProtKB-KW"/>
</dbReference>
<dbReference type="InterPro" id="IPR029039">
    <property type="entry name" value="Flavoprotein-like_sf"/>
</dbReference>
<keyword evidence="9 11" id="KW-0198">Cysteine biosynthesis</keyword>
<keyword evidence="4 11" id="KW-0288">FMN</keyword>
<dbReference type="PANTHER" id="PTHR19384:SF128">
    <property type="entry name" value="NADPH OXIDOREDUCTASE A"/>
    <property type="match status" value="1"/>
</dbReference>
<dbReference type="AlphaFoldDB" id="A0A4R3YYP9"/>
<evidence type="ECO:0000256" key="12">
    <source>
        <dbReference type="PIRSR" id="PIRSR000207-1"/>
    </source>
</evidence>
<dbReference type="InterPro" id="IPR008254">
    <property type="entry name" value="Flavodoxin/NO_synth"/>
</dbReference>
<comment type="pathway">
    <text evidence="11">Sulfur metabolism; hydrogen sulfide biosynthesis; hydrogen sulfide from sulfite (NADPH route): step 1/1.</text>
</comment>
<dbReference type="GO" id="GO:0050660">
    <property type="term" value="F:flavin adenine dinucleotide binding"/>
    <property type="evidence" value="ECO:0007669"/>
    <property type="project" value="InterPro"/>
</dbReference>
<dbReference type="NCBIfam" id="TIGR01931">
    <property type="entry name" value="cysJ"/>
    <property type="match status" value="1"/>
</dbReference>
<feature type="binding site" evidence="12">
    <location>
        <begin position="383"/>
        <end position="386"/>
    </location>
    <ligand>
        <name>FAD</name>
        <dbReference type="ChEBI" id="CHEBI:57692"/>
    </ligand>
</feature>
<dbReference type="GO" id="GO:0010181">
    <property type="term" value="F:FMN binding"/>
    <property type="evidence" value="ECO:0007669"/>
    <property type="project" value="InterPro"/>
</dbReference>
<feature type="binding site" evidence="12">
    <location>
        <begin position="150"/>
        <end position="159"/>
    </location>
    <ligand>
        <name>FMN</name>
        <dbReference type="ChEBI" id="CHEBI:58210"/>
    </ligand>
</feature>
<dbReference type="SUPFAM" id="SSF63380">
    <property type="entry name" value="Riboflavin synthase domain-like"/>
    <property type="match status" value="1"/>
</dbReference>
<evidence type="ECO:0000313" key="16">
    <source>
        <dbReference type="Proteomes" id="UP000295645"/>
    </source>
</evidence>
<protein>
    <recommendedName>
        <fullName evidence="11">Sulfite reductase [NADPH] flavoprotein alpha-component</fullName>
        <shortName evidence="11">SiR-FP</shortName>
        <ecNumber evidence="11">1.8.1.2</ecNumber>
    </recommendedName>
</protein>
<dbReference type="PIRSF" id="PIRSF000207">
    <property type="entry name" value="SiR-FP_CysJ"/>
    <property type="match status" value="1"/>
</dbReference>
<keyword evidence="5 11" id="KW-0274">FAD</keyword>
<feature type="binding site" evidence="12">
    <location>
        <begin position="114"/>
        <end position="117"/>
    </location>
    <ligand>
        <name>FMN</name>
        <dbReference type="ChEBI" id="CHEBI:58210"/>
    </ligand>
</feature>
<feature type="binding site" evidence="12">
    <location>
        <position position="595"/>
    </location>
    <ligand>
        <name>FAD</name>
        <dbReference type="ChEBI" id="CHEBI:57692"/>
    </ligand>
</feature>
<evidence type="ECO:0000256" key="2">
    <source>
        <dbReference type="ARBA" id="ARBA00022605"/>
    </source>
</evidence>
<evidence type="ECO:0000256" key="6">
    <source>
        <dbReference type="ARBA" id="ARBA00022857"/>
    </source>
</evidence>
<dbReference type="Gene3D" id="1.20.990.10">
    <property type="entry name" value="NADPH-cytochrome p450 Reductase, Chain A, domain 3"/>
    <property type="match status" value="1"/>
</dbReference>
<dbReference type="PRINTS" id="PR00369">
    <property type="entry name" value="FLAVODOXIN"/>
</dbReference>
<evidence type="ECO:0000259" key="14">
    <source>
        <dbReference type="PROSITE" id="PS51384"/>
    </source>
</evidence>
<dbReference type="InterPro" id="IPR017938">
    <property type="entry name" value="Riboflavin_synthase-like_b-brl"/>
</dbReference>
<comment type="cofactor">
    <cofactor evidence="11 12">
        <name>FAD</name>
        <dbReference type="ChEBI" id="CHEBI:57692"/>
    </cofactor>
    <text evidence="11 12">Binds 1 FAD per subunit.</text>
</comment>
<evidence type="ECO:0000313" key="15">
    <source>
        <dbReference type="EMBL" id="TCV97682.1"/>
    </source>
</evidence>
<feature type="binding site" evidence="12">
    <location>
        <begin position="521"/>
        <end position="525"/>
    </location>
    <ligand>
        <name>NADP(+)</name>
        <dbReference type="ChEBI" id="CHEBI:58349"/>
    </ligand>
</feature>
<dbReference type="Proteomes" id="UP000295645">
    <property type="component" value="Unassembled WGS sequence"/>
</dbReference>
<dbReference type="PROSITE" id="PS50902">
    <property type="entry name" value="FLAVODOXIN_LIKE"/>
    <property type="match status" value="1"/>
</dbReference>
<feature type="binding site" evidence="12">
    <location>
        <begin position="401"/>
        <end position="403"/>
    </location>
    <ligand>
        <name>FAD</name>
        <dbReference type="ChEBI" id="CHEBI:57692"/>
    </ligand>
</feature>
<dbReference type="GO" id="GO:0070814">
    <property type="term" value="P:hydrogen sulfide biosynthetic process"/>
    <property type="evidence" value="ECO:0007669"/>
    <property type="project" value="UniProtKB-UniPathway"/>
</dbReference>
<sequence length="595" mass="64683">MNAVVSTDLEALPLDAATRAQLARVAEGLKPAELYWAAAWLAARAAPPIHDAPARSGSDTLTVIYGSQTGNARRAAEALVRSAESGGLRARLVRADAYPVRELAKERFLAIVASTQGDGDPSDDAKAFIEFLESRRAPRLPDLRYAVLALGDSSYPRYCEIGRRLDTRLAELGAERFVLLGEADVDVETVSAPWTAEAIDGVRPLLTSTNVLNFAPARETAVSPRYSREQPFEAAVLANQRIVSRDCERDVRHIEISLEGSGLRYAPGDSLGVWPRNPPALVADLLAAADLAADVSIAVAGRSRTLAEWLTDAKEITRLSRPFVAALAERSGRDELRAVLDPVQAPALRALLDSHQPLDLLRRYPATWTADALLAALRPLLPRLYSIASSATAVGEEAHLTVAVVDYEAHGHRHVGAATNHLALAGDEASLRVFIETNDRFRLPADPATDIVMIGPGTGVAPFRAFIQERQATGARGRSWLLFGNRHARRDFLYQAEWQAALKMGALTRFDLAFSRDRGGKVYVQQRLRENGAELYAWLAGGAHLYVCGDAQAMAPDVHAALIDIVVEHGGRDRAEAAAWLDELLQQGRYARDVY</sequence>
<evidence type="ECO:0000256" key="4">
    <source>
        <dbReference type="ARBA" id="ARBA00022643"/>
    </source>
</evidence>
<keyword evidence="6 11" id="KW-0521">NADP</keyword>
<dbReference type="EC" id="1.8.1.2" evidence="11"/>
<comment type="subunit">
    <text evidence="11">Alpha(8)-beta(8). The alpha component is a flavoprotein, the beta component is a hemoprotein.</text>
</comment>
<dbReference type="Pfam" id="PF00175">
    <property type="entry name" value="NAD_binding_1"/>
    <property type="match status" value="1"/>
</dbReference>
<accession>A0A4R3YYP9</accession>
<feature type="binding site" evidence="12">
    <location>
        <begin position="515"/>
        <end position="516"/>
    </location>
    <ligand>
        <name>NADP(+)</name>
        <dbReference type="ChEBI" id="CHEBI:58349"/>
    </ligand>
</feature>
<dbReference type="PANTHER" id="PTHR19384">
    <property type="entry name" value="NITRIC OXIDE SYNTHASE-RELATED"/>
    <property type="match status" value="1"/>
</dbReference>
<feature type="domain" description="Flavodoxin-like" evidence="13">
    <location>
        <begin position="61"/>
        <end position="199"/>
    </location>
</feature>
<evidence type="ECO:0000256" key="10">
    <source>
        <dbReference type="ARBA" id="ARBA00052219"/>
    </source>
</evidence>
<dbReference type="SUPFAM" id="SSF52218">
    <property type="entry name" value="Flavoproteins"/>
    <property type="match status" value="1"/>
</dbReference>
<evidence type="ECO:0000256" key="11">
    <source>
        <dbReference type="PIRNR" id="PIRNR000207"/>
    </source>
</evidence>
<feature type="binding site" evidence="12">
    <location>
        <position position="557"/>
    </location>
    <ligand>
        <name>NADP(+)</name>
        <dbReference type="ChEBI" id="CHEBI:58349"/>
    </ligand>
</feature>
<feature type="domain" description="FAD-binding FR-type" evidence="14">
    <location>
        <begin position="229"/>
        <end position="444"/>
    </location>
</feature>
<dbReference type="FunFam" id="3.40.50.80:FF:000001">
    <property type="entry name" value="NADPH--cytochrome P450 reductase 1"/>
    <property type="match status" value="1"/>
</dbReference>
<dbReference type="GO" id="GO:0005829">
    <property type="term" value="C:cytosol"/>
    <property type="evidence" value="ECO:0007669"/>
    <property type="project" value="TreeGrafter"/>
</dbReference>
<keyword evidence="1 11" id="KW-0813">Transport</keyword>
<comment type="function">
    <text evidence="11">Component of the sulfite reductase complex that catalyzes the 6-electron reduction of sulfite to sulfide. This is one of several activities required for the biosynthesis of L-cysteine from sulfate. The flavoprotein component catalyzes the electron flow from NADPH -&gt; FAD -&gt; FMN to the hemoprotein component.</text>
</comment>
<dbReference type="InterPro" id="IPR039261">
    <property type="entry name" value="FNR_nucleotide-bd"/>
</dbReference>
<evidence type="ECO:0000256" key="1">
    <source>
        <dbReference type="ARBA" id="ARBA00022448"/>
    </source>
</evidence>
<dbReference type="InterPro" id="IPR017927">
    <property type="entry name" value="FAD-bd_FR_type"/>
</dbReference>
<dbReference type="RefSeq" id="WP_132141724.1">
    <property type="nucleotide sequence ID" value="NZ_SMCS01000001.1"/>
</dbReference>
<organism evidence="15 16">
    <name type="scientific">Luteibacter rhizovicinus</name>
    <dbReference type="NCBI Taxonomy" id="242606"/>
    <lineage>
        <taxon>Bacteria</taxon>
        <taxon>Pseudomonadati</taxon>
        <taxon>Pseudomonadota</taxon>
        <taxon>Gammaproteobacteria</taxon>
        <taxon>Lysobacterales</taxon>
        <taxon>Rhodanobacteraceae</taxon>
        <taxon>Luteibacter</taxon>
    </lineage>
</organism>
<reference evidence="15 16" key="1">
    <citation type="submission" date="2019-03" db="EMBL/GenBank/DDBJ databases">
        <title>Above-ground endophytic microbial communities from plants in different locations in the United States.</title>
        <authorList>
            <person name="Frank C."/>
        </authorList>
    </citation>
    <scope>NUCLEOTIDE SEQUENCE [LARGE SCALE GENOMIC DNA]</scope>
    <source>
        <strain evidence="15 16">LP_13_YM</strain>
    </source>
</reference>
<dbReference type="Gene3D" id="2.40.30.10">
    <property type="entry name" value="Translation factors"/>
    <property type="match status" value="1"/>
</dbReference>
<evidence type="ECO:0000259" key="13">
    <source>
        <dbReference type="PROSITE" id="PS50902"/>
    </source>
</evidence>
<dbReference type="Pfam" id="PF00258">
    <property type="entry name" value="Flavodoxin_1"/>
    <property type="match status" value="1"/>
</dbReference>
<evidence type="ECO:0000256" key="3">
    <source>
        <dbReference type="ARBA" id="ARBA00022630"/>
    </source>
</evidence>
<feature type="binding site" evidence="12">
    <location>
        <position position="407"/>
    </location>
    <ligand>
        <name>FAD</name>
        <dbReference type="ChEBI" id="CHEBI:57692"/>
    </ligand>
</feature>
<dbReference type="PROSITE" id="PS51384">
    <property type="entry name" value="FAD_FR"/>
    <property type="match status" value="1"/>
</dbReference>
<keyword evidence="3 11" id="KW-0285">Flavoprotein</keyword>
<keyword evidence="7 11" id="KW-0249">Electron transport</keyword>
<feature type="binding site" evidence="12">
    <location>
        <position position="317"/>
    </location>
    <ligand>
        <name>FAD</name>
        <dbReference type="ChEBI" id="CHEBI:57692"/>
    </ligand>
</feature>
<keyword evidence="16" id="KW-1185">Reference proteome</keyword>
<keyword evidence="2 11" id="KW-0028">Amino-acid biosynthesis</keyword>
<dbReference type="InterPro" id="IPR001433">
    <property type="entry name" value="OxRdtase_FAD/NAD-bd"/>
</dbReference>
<evidence type="ECO:0000256" key="7">
    <source>
        <dbReference type="ARBA" id="ARBA00022982"/>
    </source>
</evidence>
<dbReference type="InterPro" id="IPR010199">
    <property type="entry name" value="CysJ"/>
</dbReference>
<dbReference type="SUPFAM" id="SSF52343">
    <property type="entry name" value="Ferredoxin reductase-like, C-terminal NADP-linked domain"/>
    <property type="match status" value="1"/>
</dbReference>
<evidence type="ECO:0000256" key="9">
    <source>
        <dbReference type="ARBA" id="ARBA00023192"/>
    </source>
</evidence>
<dbReference type="Gene3D" id="3.40.50.360">
    <property type="match status" value="1"/>
</dbReference>
<dbReference type="GO" id="GO:0004783">
    <property type="term" value="F:sulfite reductase (NADPH) activity"/>
    <property type="evidence" value="ECO:0007669"/>
    <property type="project" value="UniProtKB-EC"/>
</dbReference>
<dbReference type="EMBL" id="SMCS01000001">
    <property type="protein sequence ID" value="TCV97682.1"/>
    <property type="molecule type" value="Genomic_DNA"/>
</dbReference>
<dbReference type="InterPro" id="IPR003097">
    <property type="entry name" value="CysJ-like_FAD-binding"/>
</dbReference>
<dbReference type="InterPro" id="IPR001094">
    <property type="entry name" value="Flavdoxin-like"/>
</dbReference>
<proteinExistence type="predicted"/>
<dbReference type="OrthoDB" id="9816402at2"/>
<name>A0A4R3YYP9_9GAMM</name>
<comment type="caution">
    <text evidence="15">The sequence shown here is derived from an EMBL/GenBank/DDBJ whole genome shotgun (WGS) entry which is preliminary data.</text>
</comment>
<dbReference type="Pfam" id="PF00667">
    <property type="entry name" value="FAD_binding_1"/>
    <property type="match status" value="1"/>
</dbReference>
<comment type="catalytic activity">
    <reaction evidence="10 11">
        <text>hydrogen sulfide + 3 NADP(+) + 3 H2O = sulfite + 3 NADPH + 4 H(+)</text>
        <dbReference type="Rhea" id="RHEA:13801"/>
        <dbReference type="ChEBI" id="CHEBI:15377"/>
        <dbReference type="ChEBI" id="CHEBI:15378"/>
        <dbReference type="ChEBI" id="CHEBI:17359"/>
        <dbReference type="ChEBI" id="CHEBI:29919"/>
        <dbReference type="ChEBI" id="CHEBI:57783"/>
        <dbReference type="ChEBI" id="CHEBI:58349"/>
        <dbReference type="EC" id="1.8.1.2"/>
    </reaction>
</comment>
<dbReference type="UniPathway" id="UPA00140">
    <property type="reaction ID" value="UER00207"/>
</dbReference>
<keyword evidence="8 11" id="KW-0560">Oxidoreductase</keyword>
<comment type="cofactor">
    <cofactor evidence="11 12">
        <name>FMN</name>
        <dbReference type="ChEBI" id="CHEBI:58210"/>
    </cofactor>
    <text evidence="11 12">Binds 1 FMN per subunit.</text>
</comment>
<dbReference type="InterPro" id="IPR001709">
    <property type="entry name" value="Flavoprot_Pyr_Nucl_cyt_Rdtase"/>
</dbReference>
<feature type="binding site" evidence="12">
    <location>
        <begin position="67"/>
        <end position="72"/>
    </location>
    <ligand>
        <name>FMN</name>
        <dbReference type="ChEBI" id="CHEBI:58210"/>
    </ligand>
</feature>
<evidence type="ECO:0000256" key="5">
    <source>
        <dbReference type="ARBA" id="ARBA00022827"/>
    </source>
</evidence>
<gene>
    <name evidence="15" type="ORF">EC912_101699</name>
</gene>
<dbReference type="Gene3D" id="3.40.50.80">
    <property type="entry name" value="Nucleotide-binding domain of ferredoxin-NADP reductase (FNR) module"/>
    <property type="match status" value="1"/>
</dbReference>